<evidence type="ECO:0000256" key="1">
    <source>
        <dbReference type="ARBA" id="ARBA00005656"/>
    </source>
</evidence>
<dbReference type="SUPFAM" id="SSF53659">
    <property type="entry name" value="Isocitrate/Isopropylmalate dehydrogenase-like"/>
    <property type="match status" value="1"/>
</dbReference>
<protein>
    <submittedName>
        <fullName evidence="5">Phosphate acetyltransferase</fullName>
    </submittedName>
</protein>
<dbReference type="RefSeq" id="WP_201758975.1">
    <property type="nucleotide sequence ID" value="NZ_CP030840.1"/>
</dbReference>
<evidence type="ECO:0000313" key="6">
    <source>
        <dbReference type="Proteomes" id="UP000253606"/>
    </source>
</evidence>
<dbReference type="GO" id="GO:0016746">
    <property type="term" value="F:acyltransferase activity"/>
    <property type="evidence" value="ECO:0007669"/>
    <property type="project" value="UniProtKB-KW"/>
</dbReference>
<keyword evidence="2 5" id="KW-0808">Transferase</keyword>
<dbReference type="InterPro" id="IPR050500">
    <property type="entry name" value="Phos_Acetyltrans/Butyryltrans"/>
</dbReference>
<dbReference type="PIRSF" id="PIRSF000428">
    <property type="entry name" value="P_Ac_trans"/>
    <property type="match status" value="1"/>
</dbReference>
<keyword evidence="3" id="KW-0012">Acyltransferase</keyword>
<dbReference type="AlphaFoldDB" id="A0A2Z5G782"/>
<dbReference type="KEGG" id="abas:ACPOL_5868"/>
<feature type="domain" description="Phosphate acetyl/butaryl transferase" evidence="4">
    <location>
        <begin position="99"/>
        <end position="315"/>
    </location>
</feature>
<dbReference type="NCBIfam" id="NF008852">
    <property type="entry name" value="PRK11890.1"/>
    <property type="match status" value="1"/>
</dbReference>
<dbReference type="Proteomes" id="UP000253606">
    <property type="component" value="Chromosome"/>
</dbReference>
<dbReference type="InterPro" id="IPR012147">
    <property type="entry name" value="P_Ac_Bu_trans"/>
</dbReference>
<dbReference type="EMBL" id="CP030840">
    <property type="protein sequence ID" value="AXC15112.1"/>
    <property type="molecule type" value="Genomic_DNA"/>
</dbReference>
<organism evidence="5 6">
    <name type="scientific">Acidisarcina polymorpha</name>
    <dbReference type="NCBI Taxonomy" id="2211140"/>
    <lineage>
        <taxon>Bacteria</taxon>
        <taxon>Pseudomonadati</taxon>
        <taxon>Acidobacteriota</taxon>
        <taxon>Terriglobia</taxon>
        <taxon>Terriglobales</taxon>
        <taxon>Acidobacteriaceae</taxon>
        <taxon>Acidisarcina</taxon>
    </lineage>
</organism>
<dbReference type="PANTHER" id="PTHR43356:SF2">
    <property type="entry name" value="PHOSPHATE ACETYLTRANSFERASE"/>
    <property type="match status" value="1"/>
</dbReference>
<dbReference type="NCBIfam" id="NF006045">
    <property type="entry name" value="PRK08190.1"/>
    <property type="match status" value="1"/>
</dbReference>
<evidence type="ECO:0000313" key="5">
    <source>
        <dbReference type="EMBL" id="AXC15112.1"/>
    </source>
</evidence>
<evidence type="ECO:0000256" key="3">
    <source>
        <dbReference type="ARBA" id="ARBA00023315"/>
    </source>
</evidence>
<dbReference type="PANTHER" id="PTHR43356">
    <property type="entry name" value="PHOSPHATE ACETYLTRANSFERASE"/>
    <property type="match status" value="1"/>
</dbReference>
<evidence type="ECO:0000259" key="4">
    <source>
        <dbReference type="Pfam" id="PF01515"/>
    </source>
</evidence>
<proteinExistence type="inferred from homology"/>
<evidence type="ECO:0000256" key="2">
    <source>
        <dbReference type="ARBA" id="ARBA00022679"/>
    </source>
</evidence>
<name>A0A2Z5G782_9BACT</name>
<sequence>MNTFLPGSIFGSKSHRPESLSPALFSALIEDCQKREPIPVAVCWPCSDVALAGAFEAAAAGLIDPVLIGARREIKIIADRLHLDLDAHEIVDVLTEQEAAIKSTELCRTGVTKSLMKGSLHTDVLMRYVLQKEGGLRSSRRISHVFILEVPLYDRALLITDAAINIYPTLEDKIDIVQNAIDLAHVLGIATPKVAIMSAIETVNPKIVSTLDAAALCKMADRGQITGAILDGPLAFDTAVSKEAALVKHLKSPVAGEADILLVPDLESGNMLAKQLEYLGGANLAGIVLGAKVPIILTSRADLPESRVASCAVAAMLVHANLQCWL</sequence>
<reference evidence="5 6" key="1">
    <citation type="journal article" date="2018" name="Front. Microbiol.">
        <title>Hydrolytic Capabilities as a Key to Environmental Success: Chitinolytic and Cellulolytic Acidobacteria From Acidic Sub-arctic Soils and Boreal Peatlands.</title>
        <authorList>
            <person name="Belova S.E."/>
            <person name="Ravin N.V."/>
            <person name="Pankratov T.A."/>
            <person name="Rakitin A.L."/>
            <person name="Ivanova A.A."/>
            <person name="Beletsky A.V."/>
            <person name="Mardanov A.V."/>
            <person name="Sinninghe Damste J.S."/>
            <person name="Dedysh S.N."/>
        </authorList>
    </citation>
    <scope>NUCLEOTIDE SEQUENCE [LARGE SCALE GENOMIC DNA]</scope>
    <source>
        <strain evidence="5 6">SBC82</strain>
    </source>
</reference>
<dbReference type="Gene3D" id="3.40.718.10">
    <property type="entry name" value="Isopropylmalate Dehydrogenase"/>
    <property type="match status" value="1"/>
</dbReference>
<accession>A0A2Z5G782</accession>
<keyword evidence="6" id="KW-1185">Reference proteome</keyword>
<dbReference type="Pfam" id="PF01515">
    <property type="entry name" value="PTA_PTB"/>
    <property type="match status" value="1"/>
</dbReference>
<gene>
    <name evidence="5" type="ORF">ACPOL_5868</name>
</gene>
<dbReference type="InterPro" id="IPR002505">
    <property type="entry name" value="PTA_PTB"/>
</dbReference>
<comment type="similarity">
    <text evidence="1">Belongs to the phosphate acetyltransferase and butyryltransferase family.</text>
</comment>